<evidence type="ECO:0000313" key="3">
    <source>
        <dbReference type="Proteomes" id="UP001597094"/>
    </source>
</evidence>
<dbReference type="EMBL" id="JBHTLD010000126">
    <property type="protein sequence ID" value="MFD1187259.1"/>
    <property type="molecule type" value="Genomic_DNA"/>
</dbReference>
<protein>
    <submittedName>
        <fullName evidence="2">Uncharacterized protein</fullName>
    </submittedName>
</protein>
<keyword evidence="3" id="KW-1185">Reference proteome</keyword>
<accession>A0ABW3SQY5</accession>
<name>A0ABW3SQY5_9BACT</name>
<keyword evidence="1" id="KW-1133">Transmembrane helix</keyword>
<gene>
    <name evidence="2" type="ORF">ACFQ2O_13665</name>
</gene>
<evidence type="ECO:0000313" key="2">
    <source>
        <dbReference type="EMBL" id="MFD1187259.1"/>
    </source>
</evidence>
<keyword evidence="1" id="KW-0812">Transmembrane</keyword>
<evidence type="ECO:0000256" key="1">
    <source>
        <dbReference type="SAM" id="Phobius"/>
    </source>
</evidence>
<organism evidence="2 3">
    <name type="scientific">Pontibacter rugosus</name>
    <dbReference type="NCBI Taxonomy" id="1745966"/>
    <lineage>
        <taxon>Bacteria</taxon>
        <taxon>Pseudomonadati</taxon>
        <taxon>Bacteroidota</taxon>
        <taxon>Cytophagia</taxon>
        <taxon>Cytophagales</taxon>
        <taxon>Hymenobacteraceae</taxon>
        <taxon>Pontibacter</taxon>
    </lineage>
</organism>
<keyword evidence="1" id="KW-0472">Membrane</keyword>
<proteinExistence type="predicted"/>
<sequence>MGNISIRVIIGILFSAIGMVSLFLSREALSAAIWLSFGNGLILSDLRFKQVDDKGNAFYKPIPKARIYTALFLIVLAVLLLLLQIYFDMQEMNTHSSI</sequence>
<comment type="caution">
    <text evidence="2">The sequence shown here is derived from an EMBL/GenBank/DDBJ whole genome shotgun (WGS) entry which is preliminary data.</text>
</comment>
<dbReference type="Proteomes" id="UP001597094">
    <property type="component" value="Unassembled WGS sequence"/>
</dbReference>
<feature type="transmembrane region" description="Helical" evidence="1">
    <location>
        <begin position="7"/>
        <end position="25"/>
    </location>
</feature>
<dbReference type="RefSeq" id="WP_377528535.1">
    <property type="nucleotide sequence ID" value="NZ_JBHTLD010000126.1"/>
</dbReference>
<feature type="transmembrane region" description="Helical" evidence="1">
    <location>
        <begin position="68"/>
        <end position="87"/>
    </location>
</feature>
<reference evidence="3" key="1">
    <citation type="journal article" date="2019" name="Int. J. Syst. Evol. Microbiol.">
        <title>The Global Catalogue of Microorganisms (GCM) 10K type strain sequencing project: providing services to taxonomists for standard genome sequencing and annotation.</title>
        <authorList>
            <consortium name="The Broad Institute Genomics Platform"/>
            <consortium name="The Broad Institute Genome Sequencing Center for Infectious Disease"/>
            <person name="Wu L."/>
            <person name="Ma J."/>
        </authorList>
    </citation>
    <scope>NUCLEOTIDE SEQUENCE [LARGE SCALE GENOMIC DNA]</scope>
    <source>
        <strain evidence="3">JCM 31319</strain>
    </source>
</reference>